<sequence length="1237" mass="122814">MSLEIPRRHSTPGHSFAMAALVPLLLHFGLANAQSSNLPGVPNPVATSNNAGNANNAGITPSVPSGCPSVVTLTVLPSDYSGSLISLASSLWPSLPTFSVPGLPSLPPISIPDLSITIPPLTGSSRLPLPTINPSGTLDLPTLSLPVSALLPTVPLPSGTPVSYTCPEADGKLIIQNLLPFVVDCGATATGTVYTSVPAVDTFNDCFSQCDRSGTDQGAKYCTGFYYEGATDGDGAGTCYLQNSVSQGFSSAQGSSNRVAAVRLLNYLVGGNNPLPPLLGDLPISPQLPGAISSLLSEIGTILPTNLPLTTQLPDAISSLLGGATSGTPNGISSLLNDLTSGLSLPTNLPLTTEVPNAISSILGGVSSGLPAGVSSLLNDLTSGISVPTNLPITTDLPNAVSSILSEINNLPTDVPASSLLGDLSSILGGPSGVLSSLVGDITGALPTPSPNLPISSLINDLSSALNPLLVNPTQGIPGAVSSLLGSQGLPSVISSILNPSNGGALSSLLNPSSDGGALSSLLNDLTAIPSITPLVTLPTNILPSGSLPSLTNLLPTSLPSGAFPSISIPSGSLPSLSLPSGIVVPSISIPGGSLPSFSNLLPTSLPSGIIPPINGPSPGTNLISTTDANGLPTLISITPTVVVPSITVSLPTDLSLTGSLTNLVPTTGLGGITTLISVPTDLSLTVPPLSLSVSSISIPSVGIPSVPIPSASIPIVSIPSVSPPPISISVSSISVPSGILPTNILPSGSGGNPLSSLLPSTNILPSLTLPGGGGGSSSNALIPTATAFPIFGCPGDTGLAYVSPSGQAFSIVCNTDVVGYQISTALQPDLESCVNSCGGVQGCTTVAYQSSTGICSYKSQNGQSIAATTDFSAAIAIDLSCPNGNGVTYLDAYGSNYQILCNYTFPSRTEISPPVSTGRLVDERSLALEKRAPSDASFLPCSIRCSLFSGCIAVTEENDVCLYISNLGPAGEGSNIADTVALVAKRIITVNGNGAPVTSTSAAASVPTVATSRSATVYNPPASTPNLGLSSVLGGITTLPTVSLPAVPLPTVSGSLGLGLSASLAVSGSVGVSGSISVPPISVPPLLPTNSVTCGPGLLGIGACSSPTPTPTVVATSECTPQPGLLGVGAVDCSTSTTSSSVSRTQITITVPVSTFITTSTVTSCSTNFLNQVVCPTVNVIQTLVGTRTTVTSSFITITSSTLATSTSSSSTRSSSSARSSTSSVPAICVGPLCII</sequence>
<evidence type="ECO:0000259" key="3">
    <source>
        <dbReference type="PROSITE" id="PS50948"/>
    </source>
</evidence>
<dbReference type="AlphaFoldDB" id="A0A6A6CVT0"/>
<proteinExistence type="predicted"/>
<dbReference type="InterPro" id="IPR003609">
    <property type="entry name" value="Pan_app"/>
</dbReference>
<feature type="domain" description="Apple" evidence="3">
    <location>
        <begin position="794"/>
        <end position="882"/>
    </location>
</feature>
<dbReference type="GeneID" id="54558066"/>
<dbReference type="RefSeq" id="XP_033672034.1">
    <property type="nucleotide sequence ID" value="XM_033804794.1"/>
</dbReference>
<keyword evidence="2" id="KW-0732">Signal</keyword>
<name>A0A6A6CVT0_ZASCE</name>
<evidence type="ECO:0000313" key="5">
    <source>
        <dbReference type="Proteomes" id="UP000799537"/>
    </source>
</evidence>
<protein>
    <recommendedName>
        <fullName evidence="3">Apple domain-containing protein</fullName>
    </recommendedName>
</protein>
<organism evidence="4 5">
    <name type="scientific">Zasmidium cellare ATCC 36951</name>
    <dbReference type="NCBI Taxonomy" id="1080233"/>
    <lineage>
        <taxon>Eukaryota</taxon>
        <taxon>Fungi</taxon>
        <taxon>Dikarya</taxon>
        <taxon>Ascomycota</taxon>
        <taxon>Pezizomycotina</taxon>
        <taxon>Dothideomycetes</taxon>
        <taxon>Dothideomycetidae</taxon>
        <taxon>Mycosphaerellales</taxon>
        <taxon>Mycosphaerellaceae</taxon>
        <taxon>Zasmidium</taxon>
    </lineage>
</organism>
<dbReference type="EMBL" id="ML993584">
    <property type="protein sequence ID" value="KAF2171145.1"/>
    <property type="molecule type" value="Genomic_DNA"/>
</dbReference>
<evidence type="ECO:0000256" key="2">
    <source>
        <dbReference type="SAM" id="SignalP"/>
    </source>
</evidence>
<feature type="signal peptide" evidence="2">
    <location>
        <begin position="1"/>
        <end position="33"/>
    </location>
</feature>
<evidence type="ECO:0000256" key="1">
    <source>
        <dbReference type="SAM" id="MobiDB-lite"/>
    </source>
</evidence>
<feature type="chain" id="PRO_5025639090" description="Apple domain-containing protein" evidence="2">
    <location>
        <begin position="34"/>
        <end position="1237"/>
    </location>
</feature>
<dbReference type="PROSITE" id="PS50948">
    <property type="entry name" value="PAN"/>
    <property type="match status" value="1"/>
</dbReference>
<accession>A0A6A6CVT0</accession>
<reference evidence="4" key="1">
    <citation type="journal article" date="2020" name="Stud. Mycol.">
        <title>101 Dothideomycetes genomes: a test case for predicting lifestyles and emergence of pathogens.</title>
        <authorList>
            <person name="Haridas S."/>
            <person name="Albert R."/>
            <person name="Binder M."/>
            <person name="Bloem J."/>
            <person name="Labutti K."/>
            <person name="Salamov A."/>
            <person name="Andreopoulos B."/>
            <person name="Baker S."/>
            <person name="Barry K."/>
            <person name="Bills G."/>
            <person name="Bluhm B."/>
            <person name="Cannon C."/>
            <person name="Castanera R."/>
            <person name="Culley D."/>
            <person name="Daum C."/>
            <person name="Ezra D."/>
            <person name="Gonzalez J."/>
            <person name="Henrissat B."/>
            <person name="Kuo A."/>
            <person name="Liang C."/>
            <person name="Lipzen A."/>
            <person name="Lutzoni F."/>
            <person name="Magnuson J."/>
            <person name="Mondo S."/>
            <person name="Nolan M."/>
            <person name="Ohm R."/>
            <person name="Pangilinan J."/>
            <person name="Park H.-J."/>
            <person name="Ramirez L."/>
            <person name="Alfaro M."/>
            <person name="Sun H."/>
            <person name="Tritt A."/>
            <person name="Yoshinaga Y."/>
            <person name="Zwiers L.-H."/>
            <person name="Turgeon B."/>
            <person name="Goodwin S."/>
            <person name="Spatafora J."/>
            <person name="Crous P."/>
            <person name="Grigoriev I."/>
        </authorList>
    </citation>
    <scope>NUCLEOTIDE SEQUENCE</scope>
    <source>
        <strain evidence="4">ATCC 36951</strain>
    </source>
</reference>
<gene>
    <name evidence="4" type="ORF">M409DRAFT_19116</name>
</gene>
<keyword evidence="5" id="KW-1185">Reference proteome</keyword>
<feature type="region of interest" description="Disordered" evidence="1">
    <location>
        <begin position="1206"/>
        <end position="1225"/>
    </location>
</feature>
<evidence type="ECO:0000313" key="4">
    <source>
        <dbReference type="EMBL" id="KAF2171145.1"/>
    </source>
</evidence>
<dbReference type="OrthoDB" id="3650171at2759"/>
<dbReference type="Proteomes" id="UP000799537">
    <property type="component" value="Unassembled WGS sequence"/>
</dbReference>